<keyword evidence="12" id="KW-1185">Reference proteome</keyword>
<name>A0AAV3Y9W0_9GAST</name>
<evidence type="ECO:0000256" key="9">
    <source>
        <dbReference type="SAM" id="Phobius"/>
    </source>
</evidence>
<dbReference type="Gene3D" id="1.10.287.70">
    <property type="match status" value="2"/>
</dbReference>
<evidence type="ECO:0000313" key="11">
    <source>
        <dbReference type="EMBL" id="GFN79284.1"/>
    </source>
</evidence>
<feature type="region of interest" description="Disordered" evidence="8">
    <location>
        <begin position="1153"/>
        <end position="1206"/>
    </location>
</feature>
<feature type="compositionally biased region" description="Acidic residues" evidence="8">
    <location>
        <begin position="1197"/>
        <end position="1206"/>
    </location>
</feature>
<evidence type="ECO:0000313" key="12">
    <source>
        <dbReference type="Proteomes" id="UP000735302"/>
    </source>
</evidence>
<feature type="compositionally biased region" description="Basic and acidic residues" evidence="8">
    <location>
        <begin position="741"/>
        <end position="754"/>
    </location>
</feature>
<comment type="caution">
    <text evidence="11">The sequence shown here is derived from an EMBL/GenBank/DDBJ whole genome shotgun (WGS) entry which is preliminary data.</text>
</comment>
<dbReference type="EMBL" id="BLXT01000641">
    <property type="protein sequence ID" value="GFN79284.1"/>
    <property type="molecule type" value="Genomic_DNA"/>
</dbReference>
<dbReference type="SUPFAM" id="SSF81324">
    <property type="entry name" value="Voltage-gated potassium channels"/>
    <property type="match status" value="2"/>
</dbReference>
<accession>A0AAV3Y9W0</accession>
<dbReference type="GO" id="GO:0015271">
    <property type="term" value="F:outward rectifier potassium channel activity"/>
    <property type="evidence" value="ECO:0007669"/>
    <property type="project" value="TreeGrafter"/>
</dbReference>
<evidence type="ECO:0000256" key="7">
    <source>
        <dbReference type="ARBA" id="ARBA00023303"/>
    </source>
</evidence>
<gene>
    <name evidence="11" type="ORF">PoB_000579000</name>
</gene>
<feature type="region of interest" description="Disordered" evidence="8">
    <location>
        <begin position="1339"/>
        <end position="1404"/>
    </location>
</feature>
<dbReference type="Proteomes" id="UP000735302">
    <property type="component" value="Unassembled WGS sequence"/>
</dbReference>
<keyword evidence="2" id="KW-0813">Transport</keyword>
<evidence type="ECO:0000256" key="5">
    <source>
        <dbReference type="ARBA" id="ARBA00023065"/>
    </source>
</evidence>
<keyword evidence="4 9" id="KW-1133">Transmembrane helix</keyword>
<evidence type="ECO:0000256" key="4">
    <source>
        <dbReference type="ARBA" id="ARBA00022989"/>
    </source>
</evidence>
<reference evidence="11 12" key="1">
    <citation type="journal article" date="2021" name="Elife">
        <title>Chloroplast acquisition without the gene transfer in kleptoplastic sea slugs, Plakobranchus ocellatus.</title>
        <authorList>
            <person name="Maeda T."/>
            <person name="Takahashi S."/>
            <person name="Yoshida T."/>
            <person name="Shimamura S."/>
            <person name="Takaki Y."/>
            <person name="Nagai Y."/>
            <person name="Toyoda A."/>
            <person name="Suzuki Y."/>
            <person name="Arimoto A."/>
            <person name="Ishii H."/>
            <person name="Satoh N."/>
            <person name="Nishiyama T."/>
            <person name="Hasebe M."/>
            <person name="Maruyama T."/>
            <person name="Minagawa J."/>
            <person name="Obokata J."/>
            <person name="Shigenobu S."/>
        </authorList>
    </citation>
    <scope>NUCLEOTIDE SEQUENCE [LARGE SCALE GENOMIC DNA]</scope>
</reference>
<dbReference type="GO" id="GO:0030322">
    <property type="term" value="P:stabilization of membrane potential"/>
    <property type="evidence" value="ECO:0007669"/>
    <property type="project" value="TreeGrafter"/>
</dbReference>
<dbReference type="PANTHER" id="PTHR11003">
    <property type="entry name" value="POTASSIUM CHANNEL, SUBFAMILY K"/>
    <property type="match status" value="1"/>
</dbReference>
<feature type="compositionally biased region" description="Polar residues" evidence="8">
    <location>
        <begin position="757"/>
        <end position="770"/>
    </location>
</feature>
<dbReference type="InterPro" id="IPR013099">
    <property type="entry name" value="K_chnl_dom"/>
</dbReference>
<keyword evidence="7" id="KW-0407">Ion channel</keyword>
<evidence type="ECO:0000256" key="3">
    <source>
        <dbReference type="ARBA" id="ARBA00022692"/>
    </source>
</evidence>
<feature type="region of interest" description="Disordered" evidence="8">
    <location>
        <begin position="731"/>
        <end position="770"/>
    </location>
</feature>
<organism evidence="11 12">
    <name type="scientific">Plakobranchus ocellatus</name>
    <dbReference type="NCBI Taxonomy" id="259542"/>
    <lineage>
        <taxon>Eukaryota</taxon>
        <taxon>Metazoa</taxon>
        <taxon>Spiralia</taxon>
        <taxon>Lophotrochozoa</taxon>
        <taxon>Mollusca</taxon>
        <taxon>Gastropoda</taxon>
        <taxon>Heterobranchia</taxon>
        <taxon>Euthyneura</taxon>
        <taxon>Panpulmonata</taxon>
        <taxon>Sacoglossa</taxon>
        <taxon>Placobranchoidea</taxon>
        <taxon>Plakobranchidae</taxon>
        <taxon>Plakobranchus</taxon>
    </lineage>
</organism>
<dbReference type="PANTHER" id="PTHR11003:SF335">
    <property type="entry name" value="POTASSIUM CHANNEL DOMAIN-CONTAINING PROTEIN"/>
    <property type="match status" value="1"/>
</dbReference>
<keyword evidence="3 9" id="KW-0812">Transmembrane</keyword>
<evidence type="ECO:0000256" key="2">
    <source>
        <dbReference type="ARBA" id="ARBA00022448"/>
    </source>
</evidence>
<protein>
    <recommendedName>
        <fullName evidence="10">Potassium channel domain-containing protein</fullName>
    </recommendedName>
</protein>
<dbReference type="Pfam" id="PF07885">
    <property type="entry name" value="Ion_trans_2"/>
    <property type="match status" value="2"/>
</dbReference>
<evidence type="ECO:0000259" key="10">
    <source>
        <dbReference type="Pfam" id="PF07885"/>
    </source>
</evidence>
<comment type="subcellular location">
    <subcellularLocation>
        <location evidence="1">Membrane</location>
        <topology evidence="1">Multi-pass membrane protein</topology>
    </subcellularLocation>
</comment>
<dbReference type="InterPro" id="IPR003280">
    <property type="entry name" value="2pore_dom_K_chnl"/>
</dbReference>
<feature type="compositionally biased region" description="Low complexity" evidence="8">
    <location>
        <begin position="1153"/>
        <end position="1178"/>
    </location>
</feature>
<feature type="domain" description="Potassium channel" evidence="10">
    <location>
        <begin position="1220"/>
        <end position="1293"/>
    </location>
</feature>
<feature type="transmembrane region" description="Helical" evidence="9">
    <location>
        <begin position="1210"/>
        <end position="1232"/>
    </location>
</feature>
<dbReference type="GO" id="GO:0005886">
    <property type="term" value="C:plasma membrane"/>
    <property type="evidence" value="ECO:0007669"/>
    <property type="project" value="TreeGrafter"/>
</dbReference>
<keyword evidence="6 9" id="KW-0472">Membrane</keyword>
<keyword evidence="5" id="KW-0406">Ion transport</keyword>
<sequence length="1442" mass="160352">MQKSPSSIAEILSKSRCQLPDFRTCSDKDKLNWFTFATLEQCRTKIRNKESRNEIDLTLQDYEFKYISAITNGTVLENGKVIELWTITGSVYYCVTTYTLIGFGNFTPRTNLGRLIAIFYSGVSIPVGSLVTGELGELIIGVLKAIYVVILQMCGCRRRKKKKTDIADVKDFTSNNNVLVTDNGLDNLDILQSPNATTELADFLLDSPNLLSDSATTEFAGISLASSPLLPEAETTEFADAETIEFAGIPLDSSPLLPDAETTEFAGIPLDSLLPNAETTEFPSDKTMSTVTEDMDELARHYQRRYELMRAKAGEGLIWRKPCKPSILYLGVGIFYFGDKGTKVSADYVTEALVLGKKQDSMPCLCCGARYGNFDDGAEKLRSDDEQEEENVSHGDNVMNVCGNADGNLSFGGEVEESNTEHVSQRLKIREANCGIGLGGCSHNLCSISNRLDTVKRVEMFAIADYHTRHWQLDENRDGRDGKSNYFIGNRMKNAVHSGRERSTLNYFYNGEDGIITGKSPRMIFSIEGLKKVRLCKRSVQLSNFRINKAVTYCSVDGRKELKHSGENKMGRFSRVHSDSGQDQYGSKGELCDLGVSNTPEDWCTKSGSKGELCHLGLRNTPGDWCTKSGSKGELCDLGLSITPGHWCTKSGSKGELCDVGLSNAPVDWCSQCWCTKSGSKGELCDLGLSNTPGHWCTKSDSKGELCDVGLSNAPVDWCSQCWSVVSHTSQDPDTSSLHNEVGDFHSKDEKDGISDINASQKQGLSTSTKKQSFQTGIDRVCILDELEKMNFAQRMLSRNLKEENETKGFDKQRVSNKTRMKSVYADEEAEARSLCNQYRSYVLGKARRSNCGYVPVYNRFERRDDLRRNKSTKLHRIHGDLPVGKSCIQAGDENKSKNNLMVKECSREACRIKPSNALQTPVATEPIGQFIRRRKKAPLCVETNSDARGIKTNINAYTEEIRESTRNFNLGTKCPTVTHFTMNKRSRDSSNDSCIFPPTWITIAWLASPFRMIFIGNVLRKFLHNLRRALERSRNSGPVDLQKKNEESESSSCNTKRFGEKGKDVYHTKTIENPGQMSTRLTFYAYDSFSQFANGAVSEWNKFESNQHRDVCGEKITSRSHLKTLNQSNNHDGLERDTGSFSDIDTALSISTVRTSSSSAPGDSSTDADTSATTSVSEGAETSTPDSTRSRGKADDDGDDGDIDEEEDAVPVIVTIFVTCTYIICGAVGLAKITRTMDVLDAIWFLYISMVTIGYGDVVPRDQVVFTIMLPYIFIGLSLMSSVIDEVTIYFTNNVSKARNMGQELSPKSILPSLPCTNFTFIKKYSSHCLRIVNNNNDNNNNNSNINNNNNNSNIINNNNNSNINNNNSNINNNNNSSNINNNNNNNSNIINNNNNNSNINNNNKEKKTFVSLFSLEFLFDLYRSMAKWGLSGNTTLWTED</sequence>
<evidence type="ECO:0000256" key="8">
    <source>
        <dbReference type="SAM" id="MobiDB-lite"/>
    </source>
</evidence>
<feature type="domain" description="Potassium channel" evidence="10">
    <location>
        <begin position="80"/>
        <end position="139"/>
    </location>
</feature>
<feature type="region of interest" description="Disordered" evidence="8">
    <location>
        <begin position="1034"/>
        <end position="1059"/>
    </location>
</feature>
<proteinExistence type="predicted"/>
<evidence type="ECO:0000256" key="6">
    <source>
        <dbReference type="ARBA" id="ARBA00023136"/>
    </source>
</evidence>
<dbReference type="GO" id="GO:0022841">
    <property type="term" value="F:potassium ion leak channel activity"/>
    <property type="evidence" value="ECO:0007669"/>
    <property type="project" value="TreeGrafter"/>
</dbReference>
<feature type="transmembrane region" description="Helical" evidence="9">
    <location>
        <begin position="1239"/>
        <end position="1257"/>
    </location>
</feature>
<evidence type="ECO:0000256" key="1">
    <source>
        <dbReference type="ARBA" id="ARBA00004141"/>
    </source>
</evidence>
<feature type="transmembrane region" description="Helical" evidence="9">
    <location>
        <begin position="1269"/>
        <end position="1292"/>
    </location>
</feature>